<dbReference type="Proteomes" id="UP001432027">
    <property type="component" value="Unassembled WGS sequence"/>
</dbReference>
<dbReference type="PROSITE" id="PS00022">
    <property type="entry name" value="EGF_1"/>
    <property type="match status" value="2"/>
</dbReference>
<dbReference type="InterPro" id="IPR000742">
    <property type="entry name" value="EGF"/>
</dbReference>
<accession>A0AAV5TJI1</accession>
<name>A0AAV5TJI1_9BILA</name>
<gene>
    <name evidence="6" type="ORF">PENTCL1PPCAC_16684</name>
</gene>
<organism evidence="6 7">
    <name type="scientific">Pristionchus entomophagus</name>
    <dbReference type="NCBI Taxonomy" id="358040"/>
    <lineage>
        <taxon>Eukaryota</taxon>
        <taxon>Metazoa</taxon>
        <taxon>Ecdysozoa</taxon>
        <taxon>Nematoda</taxon>
        <taxon>Chromadorea</taxon>
        <taxon>Rhabditida</taxon>
        <taxon>Rhabditina</taxon>
        <taxon>Diplogasteromorpha</taxon>
        <taxon>Diplogasteroidea</taxon>
        <taxon>Neodiplogasteridae</taxon>
        <taxon>Pristionchus</taxon>
    </lineage>
</organism>
<evidence type="ECO:0000256" key="3">
    <source>
        <dbReference type="ARBA" id="ARBA00022729"/>
    </source>
</evidence>
<dbReference type="InterPro" id="IPR016186">
    <property type="entry name" value="C-type_lectin-like/link_sf"/>
</dbReference>
<evidence type="ECO:0000313" key="7">
    <source>
        <dbReference type="Proteomes" id="UP001432027"/>
    </source>
</evidence>
<dbReference type="PANTHER" id="PTHR47324">
    <property type="entry name" value="PROTEIN IRG-7-RELATED"/>
    <property type="match status" value="1"/>
</dbReference>
<keyword evidence="2" id="KW-0964">Secreted</keyword>
<dbReference type="SMART" id="SM00181">
    <property type="entry name" value="EGF"/>
    <property type="match status" value="2"/>
</dbReference>
<dbReference type="InterPro" id="IPR016187">
    <property type="entry name" value="CTDL_fold"/>
</dbReference>
<comment type="caution">
    <text evidence="6">The sequence shown here is derived from an EMBL/GenBank/DDBJ whole genome shotgun (WGS) entry which is preliminary data.</text>
</comment>
<dbReference type="InterPro" id="IPR057085">
    <property type="entry name" value="Ig_Irg-7"/>
</dbReference>
<reference evidence="6" key="1">
    <citation type="submission" date="2023-10" db="EMBL/GenBank/DDBJ databases">
        <title>Genome assembly of Pristionchus species.</title>
        <authorList>
            <person name="Yoshida K."/>
            <person name="Sommer R.J."/>
        </authorList>
    </citation>
    <scope>NUCLEOTIDE SEQUENCE</scope>
    <source>
        <strain evidence="6">RS0144</strain>
    </source>
</reference>
<dbReference type="Gene3D" id="3.10.100.10">
    <property type="entry name" value="Mannose-Binding Protein A, subunit A"/>
    <property type="match status" value="1"/>
</dbReference>
<proteinExistence type="predicted"/>
<comment type="caution">
    <text evidence="4">Lacks conserved residue(s) required for the propagation of feature annotation.</text>
</comment>
<dbReference type="SUPFAM" id="SSF56436">
    <property type="entry name" value="C-type lectin-like"/>
    <property type="match status" value="1"/>
</dbReference>
<feature type="domain" description="EGF-like" evidence="5">
    <location>
        <begin position="153"/>
        <end position="185"/>
    </location>
</feature>
<comment type="subcellular location">
    <subcellularLocation>
        <location evidence="1">Secreted</location>
    </subcellularLocation>
</comment>
<evidence type="ECO:0000256" key="2">
    <source>
        <dbReference type="ARBA" id="ARBA00022525"/>
    </source>
</evidence>
<dbReference type="CDD" id="cd00037">
    <property type="entry name" value="CLECT"/>
    <property type="match status" value="1"/>
</dbReference>
<evidence type="ECO:0000313" key="6">
    <source>
        <dbReference type="EMBL" id="GMS94510.1"/>
    </source>
</evidence>
<dbReference type="PROSITE" id="PS01186">
    <property type="entry name" value="EGF_2"/>
    <property type="match status" value="2"/>
</dbReference>
<feature type="disulfide bond" evidence="4">
    <location>
        <begin position="175"/>
        <end position="184"/>
    </location>
</feature>
<dbReference type="InterPro" id="IPR053295">
    <property type="entry name" value="Innate_immunity_reg"/>
</dbReference>
<dbReference type="AlphaFoldDB" id="A0AAV5TJI1"/>
<dbReference type="Pfam" id="PF24415">
    <property type="entry name" value="Ig_Irg-7"/>
    <property type="match status" value="1"/>
</dbReference>
<evidence type="ECO:0000256" key="4">
    <source>
        <dbReference type="PROSITE-ProRule" id="PRU00076"/>
    </source>
</evidence>
<keyword evidence="7" id="KW-1185">Reference proteome</keyword>
<dbReference type="PANTHER" id="PTHR47324:SF1">
    <property type="entry name" value="EGF-LIKE DOMAIN-CONTAINING PROTEIN-RELATED"/>
    <property type="match status" value="1"/>
</dbReference>
<dbReference type="Gene3D" id="2.10.25.10">
    <property type="entry name" value="Laminin"/>
    <property type="match status" value="2"/>
</dbReference>
<evidence type="ECO:0000259" key="5">
    <source>
        <dbReference type="PROSITE" id="PS50026"/>
    </source>
</evidence>
<keyword evidence="4" id="KW-1015">Disulfide bond</keyword>
<protein>
    <recommendedName>
        <fullName evidence="5">EGF-like domain-containing protein</fullName>
    </recommendedName>
</protein>
<dbReference type="InterPro" id="IPR056861">
    <property type="entry name" value="HMCN1-like_VWA"/>
</dbReference>
<sequence length="1023" mass="114553">MTISGGFQTDDRDRNDFPNDNAAAHQFNYILLTLHGSRAPAALKTVSVVGPDNYVLRPRQLDKRYGCQYEFYFDSLFCYNRGSYALIVEGVDFLGNLFRRVAPFECVNQPGPTTDSPVPSTPQPTNPTSCANGGVLNSEGLGKGTCICQDHWTGYDCSQAVCINGGTLLKGKCFCSVGFEGVHCEQVKCEPNANYGFGVDRPTLVFIVRARSSQNLIMQQVQKAIDEVVANLQFDPTYLARFHLVIFNDHAATPSKSCSERIKSNADISHNMRGFCSLTERCPYQFYRSILQALTDVSLTQGSTVYVITDAMADDQSEFSESILQMNSFWRATINFIYVQPAPEDKCIADISDPGFRAFDDVANRFGGMAWQVQDRNKVHDVLYGHMNSILYKSQLMLTLDREECSKGLAKVIQLEKNTETLVFVAKGRGFSLDITSPDGRPVKPRTIVKEGIFTVWRWSTPLAGAYMVRAVSDTPTTSCSLRAYQASDQSLSSNSQTEAFWAMSTDVDTDAMMYQPTAGMDNYPVFHIEDFGDDYDHAFSFLNMYAVRDGVEKEVYAANGLYRGGCSFQFYFPSFRCRPNENLHYEFNLRGDEGFYVQRAGVMTCFNYIPTPAAPTDCQNGGVKYNETCLCQSHYEGEHCQTLICENGGTSVFGVCQCAAGWAGPFCIFPQCPSSGPLPSYGYGVDMAFLVEISQKGIQQIDQLVKMLPDIIRDVGSQHTEWIDRLVLIGYDWQGVLGMVDMPMSNTKKFFDTLYDWAASNPTDGLCHVRIWKALDTLLNDRKDGNTQRVLPDRSIINIIEASIPNDGDRDLISAISEELLERSVITNVFLSNDWNTEEGFPCGGKTTDFRHLEQIVRRGDGMIYTLGNGDLGRAVRMIPTLFSSSIVYKYHSDDCGRQVKVFFPLDAYTQTVTAVVYGKGAALELRRHDGERREGHLISDDSRIDILNDDRNQVVEFRNPCDSDWEPVSQYCMYYSRTLRTNFDDANALCQSMGGFMADDLNNDKNEWLNSEITISTHGCS</sequence>
<keyword evidence="3" id="KW-0732">Signal</keyword>
<evidence type="ECO:0000256" key="1">
    <source>
        <dbReference type="ARBA" id="ARBA00004613"/>
    </source>
</evidence>
<keyword evidence="4" id="KW-0245">EGF-like domain</keyword>
<dbReference type="PROSITE" id="PS50026">
    <property type="entry name" value="EGF_3"/>
    <property type="match status" value="1"/>
</dbReference>
<dbReference type="EMBL" id="BTSX01000004">
    <property type="protein sequence ID" value="GMS94510.1"/>
    <property type="molecule type" value="Genomic_DNA"/>
</dbReference>
<dbReference type="Pfam" id="PF25106">
    <property type="entry name" value="VWA_4"/>
    <property type="match status" value="1"/>
</dbReference>